<keyword evidence="1" id="KW-0812">Transmembrane</keyword>
<dbReference type="PIRSF" id="PIRSF021383">
    <property type="entry name" value="YunB"/>
    <property type="match status" value="1"/>
</dbReference>
<accession>A0A1L8CUU7</accession>
<dbReference type="AlphaFoldDB" id="A0A1L8CUU7"/>
<dbReference type="InterPro" id="IPR014197">
    <property type="entry name" value="Sporulation_prot_YunB"/>
</dbReference>
<evidence type="ECO:0000256" key="1">
    <source>
        <dbReference type="SAM" id="Phobius"/>
    </source>
</evidence>
<keyword evidence="1" id="KW-0472">Membrane</keyword>
<comment type="caution">
    <text evidence="2">The sequence shown here is derived from an EMBL/GenBank/DDBJ whole genome shotgun (WGS) entry which is preliminary data.</text>
</comment>
<dbReference type="RefSeq" id="WP_075859112.1">
    <property type="nucleotide sequence ID" value="NZ_BDJK01000017.1"/>
</dbReference>
<name>A0A1L8CUU7_9THEO</name>
<evidence type="ECO:0008006" key="4">
    <source>
        <dbReference type="Google" id="ProtNLM"/>
    </source>
</evidence>
<feature type="transmembrane region" description="Helical" evidence="1">
    <location>
        <begin position="14"/>
        <end position="38"/>
    </location>
</feature>
<reference evidence="3" key="1">
    <citation type="submission" date="2016-12" db="EMBL/GenBank/DDBJ databases">
        <title>Draft Genome Sequences od Carboxydothermus pertinax and islandicus, Hydrogenogenic Carboxydotrophic Bacteria.</title>
        <authorList>
            <person name="Fukuyama Y."/>
            <person name="Ohmae K."/>
            <person name="Yoneda Y."/>
            <person name="Yoshida T."/>
            <person name="Sako Y."/>
        </authorList>
    </citation>
    <scope>NUCLEOTIDE SEQUENCE [LARGE SCALE GENOMIC DNA]</scope>
    <source>
        <strain evidence="3">Ug1</strain>
    </source>
</reference>
<dbReference type="Proteomes" id="UP000187485">
    <property type="component" value="Unassembled WGS sequence"/>
</dbReference>
<proteinExistence type="predicted"/>
<evidence type="ECO:0000313" key="2">
    <source>
        <dbReference type="EMBL" id="GAV22634.1"/>
    </source>
</evidence>
<keyword evidence="3" id="KW-1185">Reference proteome</keyword>
<keyword evidence="1" id="KW-1133">Transmembrane helix</keyword>
<dbReference type="NCBIfam" id="TIGR02832">
    <property type="entry name" value="spo_yunB"/>
    <property type="match status" value="1"/>
</dbReference>
<gene>
    <name evidence="2" type="ORF">cpu_11440</name>
</gene>
<dbReference type="Pfam" id="PF09560">
    <property type="entry name" value="Spore_YunB"/>
    <property type="match status" value="1"/>
</dbReference>
<sequence length="211" mass="23882">MYLAPYQIQRLKSFFILMVILLLIFTLVVEHYLGSLFLNLAKIRINQLLTEKFTYIVLQEVAKADFQYEKLIHIEKDEKGKITLVQANTIIFNKFAATVGNKLQKEINSLAAQRVEIPLGQMFGIRVLAAVGPKIKIRFIPMGFVEVKCSDSFQSGGLNQTRHQLYITLNASYKVAIPLVSAPEKLSYKLPVIETVIVGEVPQIMLPSLQK</sequence>
<dbReference type="OrthoDB" id="1649278at2"/>
<dbReference type="STRING" id="870242.cpu_11440"/>
<protein>
    <recommendedName>
        <fullName evidence="4">Sporulation protein YunB</fullName>
    </recommendedName>
</protein>
<dbReference type="EMBL" id="BDJK01000017">
    <property type="protein sequence ID" value="GAV22634.1"/>
    <property type="molecule type" value="Genomic_DNA"/>
</dbReference>
<organism evidence="2 3">
    <name type="scientific">Carboxydothermus pertinax</name>
    <dbReference type="NCBI Taxonomy" id="870242"/>
    <lineage>
        <taxon>Bacteria</taxon>
        <taxon>Bacillati</taxon>
        <taxon>Bacillota</taxon>
        <taxon>Clostridia</taxon>
        <taxon>Thermoanaerobacterales</taxon>
        <taxon>Thermoanaerobacteraceae</taxon>
        <taxon>Carboxydothermus</taxon>
    </lineage>
</organism>
<evidence type="ECO:0000313" key="3">
    <source>
        <dbReference type="Proteomes" id="UP000187485"/>
    </source>
</evidence>